<reference evidence="7" key="1">
    <citation type="submission" date="2023-06" db="EMBL/GenBank/DDBJ databases">
        <title>Survivors Of The Sea: Transcriptome response of Skeletonema marinoi to long-term dormancy.</title>
        <authorList>
            <person name="Pinder M.I.M."/>
            <person name="Kourtchenko O."/>
            <person name="Robertson E.K."/>
            <person name="Larsson T."/>
            <person name="Maumus F."/>
            <person name="Osuna-Cruz C.M."/>
            <person name="Vancaester E."/>
            <person name="Stenow R."/>
            <person name="Vandepoele K."/>
            <person name="Ploug H."/>
            <person name="Bruchert V."/>
            <person name="Godhe A."/>
            <person name="Topel M."/>
        </authorList>
    </citation>
    <scope>NUCLEOTIDE SEQUENCE</scope>
    <source>
        <strain evidence="7">R05AC</strain>
    </source>
</reference>
<dbReference type="Pfam" id="PF00628">
    <property type="entry name" value="PHD"/>
    <property type="match status" value="1"/>
</dbReference>
<evidence type="ECO:0000256" key="4">
    <source>
        <dbReference type="PROSITE-ProRule" id="PRU00146"/>
    </source>
</evidence>
<dbReference type="InterPro" id="IPR013083">
    <property type="entry name" value="Znf_RING/FYVE/PHD"/>
</dbReference>
<protein>
    <recommendedName>
        <fullName evidence="6">PHD-type domain-containing protein</fullName>
    </recommendedName>
</protein>
<accession>A0AAD8YA54</accession>
<dbReference type="GO" id="GO:0005634">
    <property type="term" value="C:nucleus"/>
    <property type="evidence" value="ECO:0007669"/>
    <property type="project" value="TreeGrafter"/>
</dbReference>
<dbReference type="PANTHER" id="PTHR46309:SF1">
    <property type="entry name" value="PHD FINGER PROTEIN 12"/>
    <property type="match status" value="1"/>
</dbReference>
<proteinExistence type="predicted"/>
<organism evidence="7 8">
    <name type="scientific">Skeletonema marinoi</name>
    <dbReference type="NCBI Taxonomy" id="267567"/>
    <lineage>
        <taxon>Eukaryota</taxon>
        <taxon>Sar</taxon>
        <taxon>Stramenopiles</taxon>
        <taxon>Ochrophyta</taxon>
        <taxon>Bacillariophyta</taxon>
        <taxon>Coscinodiscophyceae</taxon>
        <taxon>Thalassiosirophycidae</taxon>
        <taxon>Thalassiosirales</taxon>
        <taxon>Skeletonemataceae</taxon>
        <taxon>Skeletonema</taxon>
        <taxon>Skeletonema marinoi-dohrnii complex</taxon>
    </lineage>
</organism>
<name>A0AAD8YA54_9STRA</name>
<dbReference type="GO" id="GO:0006357">
    <property type="term" value="P:regulation of transcription by RNA polymerase II"/>
    <property type="evidence" value="ECO:0007669"/>
    <property type="project" value="TreeGrafter"/>
</dbReference>
<evidence type="ECO:0000313" key="8">
    <source>
        <dbReference type="Proteomes" id="UP001224775"/>
    </source>
</evidence>
<evidence type="ECO:0000256" key="3">
    <source>
        <dbReference type="ARBA" id="ARBA00022833"/>
    </source>
</evidence>
<gene>
    <name evidence="7" type="ORF">QTG54_008064</name>
</gene>
<keyword evidence="8" id="KW-1185">Reference proteome</keyword>
<dbReference type="InterPro" id="IPR042163">
    <property type="entry name" value="PHF12"/>
</dbReference>
<feature type="domain" description="PHD-type" evidence="6">
    <location>
        <begin position="425"/>
        <end position="471"/>
    </location>
</feature>
<sequence length="508" mass="56229">MVDSQDRTKSSNKRRRLHQSGSGHNGDDNEVISVYSDSSNDGGNLSSNASSPESAKMDHNFLTGPQQNSEGANNNEALSSQSSIHPKKRAAHDANTNSNDTDEDEEYFTTYRTVQVPKGVTEGQLFHVLIKDISTNSNSSNDNIIGAMCPKGAKAGDTILIIEPESTPPLSPQQIATINEQRLFKGIDPQNAKWVASSFWKIVWPTLVEEGWWCKKQSLYNFGSVTFYSPTAKHMVSDNMLNQEYFESISAVLGYPKLPPGLVQLCYAYADAAKRKRKSLEGAAAAKAGASRRSFSALDRWKYPTGIGALKHSRVGGHYQAQSLPEVGTFSKGEDGCILEPIVNIQEQDNVNSTWREWANDDAFASEFHRKILEVKKQFRPLAVSLDKPIGFCLWYYYCKYKTSANYIILKNLLRGNSNESGEHLDECVICDDGGDLICCDSCPNAYHLSCLGLKTIEDEIEWFCPDCTEERTRNLSPRKFAPSPTKKTHAAAAPPDEASTAARQLVV</sequence>
<feature type="compositionally biased region" description="Polar residues" evidence="5">
    <location>
        <begin position="63"/>
        <end position="84"/>
    </location>
</feature>
<evidence type="ECO:0000313" key="7">
    <source>
        <dbReference type="EMBL" id="KAK1741586.1"/>
    </source>
</evidence>
<evidence type="ECO:0000256" key="1">
    <source>
        <dbReference type="ARBA" id="ARBA00022723"/>
    </source>
</evidence>
<dbReference type="CDD" id="cd15532">
    <property type="entry name" value="PHD2_CHD_II"/>
    <property type="match status" value="1"/>
</dbReference>
<evidence type="ECO:0000256" key="5">
    <source>
        <dbReference type="SAM" id="MobiDB-lite"/>
    </source>
</evidence>
<dbReference type="AlphaFoldDB" id="A0AAD8YA54"/>
<dbReference type="InterPro" id="IPR019787">
    <property type="entry name" value="Znf_PHD-finger"/>
</dbReference>
<dbReference type="GO" id="GO:0003714">
    <property type="term" value="F:transcription corepressor activity"/>
    <property type="evidence" value="ECO:0007669"/>
    <property type="project" value="InterPro"/>
</dbReference>
<keyword evidence="2 4" id="KW-0863">Zinc-finger</keyword>
<keyword evidence="3" id="KW-0862">Zinc</keyword>
<keyword evidence="1" id="KW-0479">Metal-binding</keyword>
<dbReference type="InterPro" id="IPR011011">
    <property type="entry name" value="Znf_FYVE_PHD"/>
</dbReference>
<dbReference type="PROSITE" id="PS01359">
    <property type="entry name" value="ZF_PHD_1"/>
    <property type="match status" value="1"/>
</dbReference>
<dbReference type="InterPro" id="IPR001965">
    <property type="entry name" value="Znf_PHD"/>
</dbReference>
<dbReference type="PROSITE" id="PS50016">
    <property type="entry name" value="ZF_PHD_2"/>
    <property type="match status" value="1"/>
</dbReference>
<feature type="region of interest" description="Disordered" evidence="5">
    <location>
        <begin position="476"/>
        <end position="508"/>
    </location>
</feature>
<dbReference type="EMBL" id="JATAAI010000013">
    <property type="protein sequence ID" value="KAK1741586.1"/>
    <property type="molecule type" value="Genomic_DNA"/>
</dbReference>
<evidence type="ECO:0000259" key="6">
    <source>
        <dbReference type="PROSITE" id="PS50016"/>
    </source>
</evidence>
<dbReference type="Gene3D" id="3.30.40.10">
    <property type="entry name" value="Zinc/RING finger domain, C3HC4 (zinc finger)"/>
    <property type="match status" value="1"/>
</dbReference>
<comment type="caution">
    <text evidence="7">The sequence shown here is derived from an EMBL/GenBank/DDBJ whole genome shotgun (WGS) entry which is preliminary data.</text>
</comment>
<dbReference type="InterPro" id="IPR019786">
    <property type="entry name" value="Zinc_finger_PHD-type_CS"/>
</dbReference>
<dbReference type="GO" id="GO:0008270">
    <property type="term" value="F:zinc ion binding"/>
    <property type="evidence" value="ECO:0007669"/>
    <property type="project" value="UniProtKB-KW"/>
</dbReference>
<evidence type="ECO:0000256" key="2">
    <source>
        <dbReference type="ARBA" id="ARBA00022771"/>
    </source>
</evidence>
<dbReference type="Proteomes" id="UP001224775">
    <property type="component" value="Unassembled WGS sequence"/>
</dbReference>
<dbReference type="SMART" id="SM00249">
    <property type="entry name" value="PHD"/>
    <property type="match status" value="1"/>
</dbReference>
<dbReference type="PANTHER" id="PTHR46309">
    <property type="entry name" value="PHD FINGER PROTEIN 12"/>
    <property type="match status" value="1"/>
</dbReference>
<feature type="compositionally biased region" description="Low complexity" evidence="5">
    <location>
        <begin position="36"/>
        <end position="51"/>
    </location>
</feature>
<feature type="compositionally biased region" description="Low complexity" evidence="5">
    <location>
        <begin position="482"/>
        <end position="508"/>
    </location>
</feature>
<dbReference type="SUPFAM" id="SSF57903">
    <property type="entry name" value="FYVE/PHD zinc finger"/>
    <property type="match status" value="1"/>
</dbReference>
<feature type="region of interest" description="Disordered" evidence="5">
    <location>
        <begin position="1"/>
        <end position="106"/>
    </location>
</feature>